<keyword evidence="4" id="KW-1185">Reference proteome</keyword>
<feature type="region of interest" description="Disordered" evidence="1">
    <location>
        <begin position="38"/>
        <end position="75"/>
    </location>
</feature>
<dbReference type="InterPro" id="IPR045513">
    <property type="entry name" value="DUF6479"/>
</dbReference>
<organism evidence="3 4">
    <name type="scientific">Streptomyces kaempferi</name>
    <dbReference type="NCBI Taxonomy" id="333725"/>
    <lineage>
        <taxon>Bacteria</taxon>
        <taxon>Bacillati</taxon>
        <taxon>Actinomycetota</taxon>
        <taxon>Actinomycetes</taxon>
        <taxon>Kitasatosporales</taxon>
        <taxon>Streptomycetaceae</taxon>
        <taxon>Streptomyces</taxon>
    </lineage>
</organism>
<dbReference type="Pfam" id="PF20087">
    <property type="entry name" value="DUF6479"/>
    <property type="match status" value="1"/>
</dbReference>
<comment type="caution">
    <text evidence="3">The sequence shown here is derived from an EMBL/GenBank/DDBJ whole genome shotgun (WGS) entry which is preliminary data.</text>
</comment>
<evidence type="ECO:0000313" key="4">
    <source>
        <dbReference type="Proteomes" id="UP001597058"/>
    </source>
</evidence>
<proteinExistence type="predicted"/>
<dbReference type="RefSeq" id="WP_248002347.1">
    <property type="nucleotide sequence ID" value="NZ_JBHSKH010000151.1"/>
</dbReference>
<feature type="transmembrane region" description="Helical" evidence="2">
    <location>
        <begin position="12"/>
        <end position="33"/>
    </location>
</feature>
<protein>
    <submittedName>
        <fullName evidence="3">DUF6479 family protein</fullName>
    </submittedName>
</protein>
<keyword evidence="2" id="KW-1133">Transmembrane helix</keyword>
<name>A0ABW3XRY0_9ACTN</name>
<evidence type="ECO:0000256" key="2">
    <source>
        <dbReference type="SAM" id="Phobius"/>
    </source>
</evidence>
<dbReference type="Proteomes" id="UP001597058">
    <property type="component" value="Unassembled WGS sequence"/>
</dbReference>
<gene>
    <name evidence="3" type="ORF">ACFQ5X_36575</name>
</gene>
<dbReference type="EMBL" id="JBHTMM010000075">
    <property type="protein sequence ID" value="MFD1311314.1"/>
    <property type="molecule type" value="Genomic_DNA"/>
</dbReference>
<keyword evidence="2" id="KW-0812">Transmembrane</keyword>
<keyword evidence="2" id="KW-0472">Membrane</keyword>
<feature type="compositionally biased region" description="Polar residues" evidence="1">
    <location>
        <begin position="50"/>
        <end position="66"/>
    </location>
</feature>
<sequence>MSPHFLAASVSSSLFLIIAGLVLVTLLIGAFWYGSRRNARESSSRVRAAGQSSPAATRRGSWQTPDGETDEPPQH</sequence>
<evidence type="ECO:0000256" key="1">
    <source>
        <dbReference type="SAM" id="MobiDB-lite"/>
    </source>
</evidence>
<accession>A0ABW3XRY0</accession>
<reference evidence="4" key="1">
    <citation type="journal article" date="2019" name="Int. J. Syst. Evol. Microbiol.">
        <title>The Global Catalogue of Microorganisms (GCM) 10K type strain sequencing project: providing services to taxonomists for standard genome sequencing and annotation.</title>
        <authorList>
            <consortium name="The Broad Institute Genomics Platform"/>
            <consortium name="The Broad Institute Genome Sequencing Center for Infectious Disease"/>
            <person name="Wu L."/>
            <person name="Ma J."/>
        </authorList>
    </citation>
    <scope>NUCLEOTIDE SEQUENCE [LARGE SCALE GENOMIC DNA]</scope>
    <source>
        <strain evidence="4">CGMCC 4.7020</strain>
    </source>
</reference>
<evidence type="ECO:0000313" key="3">
    <source>
        <dbReference type="EMBL" id="MFD1311314.1"/>
    </source>
</evidence>